<dbReference type="InterPro" id="IPR044588">
    <property type="entry name" value="EREX-like"/>
</dbReference>
<name>A0ABR0DHZ1_9LAMI</name>
<organism evidence="3 4">
    <name type="scientific">Penstemon davidsonii</name>
    <dbReference type="NCBI Taxonomy" id="160366"/>
    <lineage>
        <taxon>Eukaryota</taxon>
        <taxon>Viridiplantae</taxon>
        <taxon>Streptophyta</taxon>
        <taxon>Embryophyta</taxon>
        <taxon>Tracheophyta</taxon>
        <taxon>Spermatophyta</taxon>
        <taxon>Magnoliopsida</taxon>
        <taxon>eudicotyledons</taxon>
        <taxon>Gunneridae</taxon>
        <taxon>Pentapetalae</taxon>
        <taxon>asterids</taxon>
        <taxon>lamiids</taxon>
        <taxon>Lamiales</taxon>
        <taxon>Plantaginaceae</taxon>
        <taxon>Cheloneae</taxon>
        <taxon>Penstemon</taxon>
    </lineage>
</organism>
<dbReference type="PROSITE" id="PS50195">
    <property type="entry name" value="PX"/>
    <property type="match status" value="1"/>
</dbReference>
<feature type="compositionally biased region" description="Low complexity" evidence="1">
    <location>
        <begin position="336"/>
        <end position="348"/>
    </location>
</feature>
<dbReference type="SUPFAM" id="SSF64268">
    <property type="entry name" value="PX domain"/>
    <property type="match status" value="1"/>
</dbReference>
<dbReference type="PANTHER" id="PTHR46856">
    <property type="entry name" value="PX DOMAIN-CONTAINING PROTEIN EREL1-RELATED"/>
    <property type="match status" value="1"/>
</dbReference>
<evidence type="ECO:0000259" key="2">
    <source>
        <dbReference type="PROSITE" id="PS50195"/>
    </source>
</evidence>
<dbReference type="SMART" id="SM00312">
    <property type="entry name" value="PX"/>
    <property type="match status" value="1"/>
</dbReference>
<gene>
    <name evidence="3" type="ORF">RD792_004652</name>
</gene>
<evidence type="ECO:0000313" key="3">
    <source>
        <dbReference type="EMBL" id="KAK4488862.1"/>
    </source>
</evidence>
<evidence type="ECO:0000256" key="1">
    <source>
        <dbReference type="SAM" id="MobiDB-lite"/>
    </source>
</evidence>
<feature type="region of interest" description="Disordered" evidence="1">
    <location>
        <begin position="526"/>
        <end position="547"/>
    </location>
</feature>
<keyword evidence="4" id="KW-1185">Reference proteome</keyword>
<evidence type="ECO:0000313" key="4">
    <source>
        <dbReference type="Proteomes" id="UP001291926"/>
    </source>
</evidence>
<dbReference type="EMBL" id="JAYDYQ010001088">
    <property type="protein sequence ID" value="KAK4488862.1"/>
    <property type="molecule type" value="Genomic_DNA"/>
</dbReference>
<feature type="region of interest" description="Disordered" evidence="1">
    <location>
        <begin position="324"/>
        <end position="354"/>
    </location>
</feature>
<comment type="caution">
    <text evidence="3">The sequence shown here is derived from an EMBL/GenBank/DDBJ whole genome shotgun (WGS) entry which is preliminary data.</text>
</comment>
<protein>
    <recommendedName>
        <fullName evidence="2">PX domain-containing protein</fullName>
    </recommendedName>
</protein>
<proteinExistence type="predicted"/>
<dbReference type="InterPro" id="IPR036871">
    <property type="entry name" value="PX_dom_sf"/>
</dbReference>
<feature type="domain" description="PX" evidence="2">
    <location>
        <begin position="95"/>
        <end position="229"/>
    </location>
</feature>
<dbReference type="Pfam" id="PF00787">
    <property type="entry name" value="PX"/>
    <property type="match status" value="1"/>
</dbReference>
<feature type="non-terminal residue" evidence="3">
    <location>
        <position position="547"/>
    </location>
</feature>
<dbReference type="PANTHER" id="PTHR46856:SF1">
    <property type="entry name" value="PX DOMAIN-CONTAINING PROTEIN EREL1-RELATED"/>
    <property type="match status" value="1"/>
</dbReference>
<dbReference type="InterPro" id="IPR001683">
    <property type="entry name" value="PX_dom"/>
</dbReference>
<sequence>MNLYGVDYSLFDVGFTEDPIFIESLSRNYREREEKNLLKLSNSILKNINRNENPPQHRHDGTSPLPLGMDWSPPPHNWNGPSTVWPHDFHTGWSYCVTIPSWSTLSESGGSELVVFYRVQVGLQSPEGVTTTRGVLRRFNDFLKLSVDLKRSFRKKKLPPTPTKGLLRMNSRTLFEESTFDLFLYCPQVSNLSQRRCSLEEWMAKVLSDIDISRSVHIACFLELEAAARSCMYFLVASLKFLVNPSMPSSRKYNSCAKTFAAFYETTSHHVPEFGSQKSDVSDDEITSPTEAQATISGALHENNNGASNADRIENHSALKISSISATPSEADKSSSSKCSESVEASESPDALDLRFSHDNTMVVLPTDEKPKMNRLLDSMKQRLGTSTIDMENLIARLNQELAVREYLTTKVNDLETELESTKKSGKENLEQAIIIERERYTQIKWDMEELSRRCIELELGLKSEQEERARAEATKTSILEENEALRKELDSAKEQLKNMQKCHEESDMKSKSDVKLLVKEVKSLRKSQSEFTRDLEKLEKEKTEFE</sequence>
<reference evidence="3 4" key="1">
    <citation type="journal article" date="2023" name="bioRxiv">
        <title>Genome report: Whole genome sequence and annotation of Penstemon davidsonii.</title>
        <authorList>
            <person name="Ostevik K.L."/>
            <person name="Alabady M."/>
            <person name="Zhang M."/>
            <person name="Rausher M.D."/>
        </authorList>
    </citation>
    <scope>NUCLEOTIDE SEQUENCE [LARGE SCALE GENOMIC DNA]</scope>
    <source>
        <strain evidence="3">DNT005</strain>
        <tissue evidence="3">Whole leaf</tissue>
    </source>
</reference>
<dbReference type="Gene3D" id="3.30.1520.10">
    <property type="entry name" value="Phox-like domain"/>
    <property type="match status" value="1"/>
</dbReference>
<accession>A0ABR0DHZ1</accession>
<dbReference type="Proteomes" id="UP001291926">
    <property type="component" value="Unassembled WGS sequence"/>
</dbReference>